<feature type="region of interest" description="Disordered" evidence="1">
    <location>
        <begin position="251"/>
        <end position="397"/>
    </location>
</feature>
<feature type="compositionally biased region" description="Polar residues" evidence="1">
    <location>
        <begin position="197"/>
        <end position="211"/>
    </location>
</feature>
<reference evidence="4" key="1">
    <citation type="journal article" date="2023" name="Plant J.">
        <title>The genome of the king protea, Protea cynaroides.</title>
        <authorList>
            <person name="Chang J."/>
            <person name="Duong T.A."/>
            <person name="Schoeman C."/>
            <person name="Ma X."/>
            <person name="Roodt D."/>
            <person name="Barker N."/>
            <person name="Li Z."/>
            <person name="Van de Peer Y."/>
            <person name="Mizrachi E."/>
        </authorList>
    </citation>
    <scope>NUCLEOTIDE SEQUENCE</scope>
    <source>
        <tissue evidence="4">Young leaves</tissue>
    </source>
</reference>
<gene>
    <name evidence="4" type="ORF">NE237_011158</name>
</gene>
<evidence type="ECO:0000259" key="3">
    <source>
        <dbReference type="Pfam" id="PF14383"/>
    </source>
</evidence>
<evidence type="ECO:0000313" key="5">
    <source>
        <dbReference type="Proteomes" id="UP001141806"/>
    </source>
</evidence>
<dbReference type="PANTHER" id="PTHR37751:SF1">
    <property type="entry name" value="LOW PROTEIN: M-PHASE INDUCER PHOSPHATASE-LIKE PROTEIN"/>
    <property type="match status" value="1"/>
</dbReference>
<protein>
    <recommendedName>
        <fullName evidence="6">DUF4378 domain-containing protein</fullName>
    </recommendedName>
</protein>
<feature type="domain" description="DUF4378" evidence="2">
    <location>
        <begin position="436"/>
        <end position="597"/>
    </location>
</feature>
<organism evidence="4 5">
    <name type="scientific">Protea cynaroides</name>
    <dbReference type="NCBI Taxonomy" id="273540"/>
    <lineage>
        <taxon>Eukaryota</taxon>
        <taxon>Viridiplantae</taxon>
        <taxon>Streptophyta</taxon>
        <taxon>Embryophyta</taxon>
        <taxon>Tracheophyta</taxon>
        <taxon>Spermatophyta</taxon>
        <taxon>Magnoliopsida</taxon>
        <taxon>Proteales</taxon>
        <taxon>Proteaceae</taxon>
        <taxon>Protea</taxon>
    </lineage>
</organism>
<evidence type="ECO:0008006" key="6">
    <source>
        <dbReference type="Google" id="ProtNLM"/>
    </source>
</evidence>
<dbReference type="Proteomes" id="UP001141806">
    <property type="component" value="Unassembled WGS sequence"/>
</dbReference>
<keyword evidence="5" id="KW-1185">Reference proteome</keyword>
<dbReference type="AlphaFoldDB" id="A0A9Q0GVL7"/>
<accession>A0A9Q0GVL7</accession>
<feature type="compositionally biased region" description="Polar residues" evidence="1">
    <location>
        <begin position="305"/>
        <end position="322"/>
    </location>
</feature>
<proteinExistence type="predicted"/>
<feature type="domain" description="DUF3741" evidence="3">
    <location>
        <begin position="119"/>
        <end position="146"/>
    </location>
</feature>
<dbReference type="OrthoDB" id="1939700at2759"/>
<dbReference type="Pfam" id="PF14309">
    <property type="entry name" value="DUF4378"/>
    <property type="match status" value="1"/>
</dbReference>
<feature type="compositionally biased region" description="Polar residues" evidence="1">
    <location>
        <begin position="222"/>
        <end position="234"/>
    </location>
</feature>
<dbReference type="EMBL" id="JAMYWD010000011">
    <property type="protein sequence ID" value="KAJ4954375.1"/>
    <property type="molecule type" value="Genomic_DNA"/>
</dbReference>
<comment type="caution">
    <text evidence="4">The sequence shown here is derived from an EMBL/GenBank/DDBJ whole genome shotgun (WGS) entry which is preliminary data.</text>
</comment>
<evidence type="ECO:0000259" key="2">
    <source>
        <dbReference type="Pfam" id="PF14309"/>
    </source>
</evidence>
<feature type="region of interest" description="Disordered" evidence="1">
    <location>
        <begin position="193"/>
        <end position="234"/>
    </location>
</feature>
<feature type="compositionally biased region" description="Polar residues" evidence="1">
    <location>
        <begin position="253"/>
        <end position="296"/>
    </location>
</feature>
<dbReference type="Pfam" id="PF14383">
    <property type="entry name" value="VARLMGL"/>
    <property type="match status" value="1"/>
</dbReference>
<dbReference type="PANTHER" id="PTHR37751">
    <property type="entry name" value="LOW PROTEIN: M-PHASE INDUCER PHOSPHATASE-LIKE PROTEIN"/>
    <property type="match status" value="1"/>
</dbReference>
<sequence>MGRERYWGGRSTTTRRAERESSGCMSGVLQLFDFHQFQLPLHQPCFKTPDSFLQEDLTILKGIEAPRNSLESEEGLCTGTLQLSSITKEGDLNLPMAIRLGTKVDNAGRGEAGFMDGISSEISTSPMTKSPNLVARLMGLDLLPDSFSPSSSTCSRGKLQDHLKEKLASAAVTRDIRSRRTIHSRITETELRYEMTGSRSLPETPRISSARRSSDGDPRLSLQINKENQSSNARQIVKQVKESINRRKVGLDITNTTRNGESQKTGLLNHTKVGNESSPGKQSTPLRSPRVTTTSTSHDRYSHSPRPSLQASLSASTDNELQSKAPRKTKEKPTNQPTKSKCKKGSSSSERFTQRLTKPPQISETATKTNFSSDKNRKKTPLSNQKPGAQDSKRCSQLSSCLSRKYNRQEGLEMLARQDDNKDFSNSSSKNNESAEFRYVNGILRNTGIYRDVYVSITKWFSPYHPLNPLIFHHLENSFSWDDLSPIRHRWNRKLLFQLVDEILVEILRPYLNMKPWLRSMNIKKDTKMTGLQLLERLWSRIQSLPAANCQILKDIDDLVEKDLPDANMRTMLSYYEESESIVFEIERGILDSLLHETTADFE</sequence>
<evidence type="ECO:0000313" key="4">
    <source>
        <dbReference type="EMBL" id="KAJ4954375.1"/>
    </source>
</evidence>
<name>A0A9Q0GVL7_9MAGN</name>
<feature type="compositionally biased region" description="Polar residues" evidence="1">
    <location>
        <begin position="350"/>
        <end position="373"/>
    </location>
</feature>
<dbReference type="InterPro" id="IPR032795">
    <property type="entry name" value="DUF3741-assoc"/>
</dbReference>
<evidence type="ECO:0000256" key="1">
    <source>
        <dbReference type="SAM" id="MobiDB-lite"/>
    </source>
</evidence>
<dbReference type="InterPro" id="IPR025486">
    <property type="entry name" value="DUF4378"/>
</dbReference>